<reference evidence="1" key="1">
    <citation type="submission" date="2014-09" db="EMBL/GenBank/DDBJ databases">
        <authorList>
            <person name="Magalhaes I.L.F."/>
            <person name="Oliveira U."/>
            <person name="Santos F.R."/>
            <person name="Vidigal T.H.D.A."/>
            <person name="Brescovit A.D."/>
            <person name="Santos A.J."/>
        </authorList>
    </citation>
    <scope>NUCLEOTIDE SEQUENCE</scope>
    <source>
        <tissue evidence="1">Shoot tissue taken approximately 20 cm above the soil surface</tissue>
    </source>
</reference>
<reference evidence="1" key="2">
    <citation type="journal article" date="2015" name="Data Brief">
        <title>Shoot transcriptome of the giant reed, Arundo donax.</title>
        <authorList>
            <person name="Barrero R.A."/>
            <person name="Guerrero F.D."/>
            <person name="Moolhuijzen P."/>
            <person name="Goolsby J.A."/>
            <person name="Tidwell J."/>
            <person name="Bellgard S.E."/>
            <person name="Bellgard M.I."/>
        </authorList>
    </citation>
    <scope>NUCLEOTIDE SEQUENCE</scope>
    <source>
        <tissue evidence="1">Shoot tissue taken approximately 20 cm above the soil surface</tissue>
    </source>
</reference>
<evidence type="ECO:0000313" key="1">
    <source>
        <dbReference type="EMBL" id="JAE01994.1"/>
    </source>
</evidence>
<name>A0A0A9ESL1_ARUDO</name>
<protein>
    <submittedName>
        <fullName evidence="1">Uncharacterized protein</fullName>
    </submittedName>
</protein>
<sequence>MVEPIILIPIHNWPLQETMIGLTVKYTAHLPVSFLKIAEGVAVTTCSVQRLMGIIERKKMPVGLTQKQSLGSVNEMQFV</sequence>
<organism evidence="1">
    <name type="scientific">Arundo donax</name>
    <name type="common">Giant reed</name>
    <name type="synonym">Donax arundinaceus</name>
    <dbReference type="NCBI Taxonomy" id="35708"/>
    <lineage>
        <taxon>Eukaryota</taxon>
        <taxon>Viridiplantae</taxon>
        <taxon>Streptophyta</taxon>
        <taxon>Embryophyta</taxon>
        <taxon>Tracheophyta</taxon>
        <taxon>Spermatophyta</taxon>
        <taxon>Magnoliopsida</taxon>
        <taxon>Liliopsida</taxon>
        <taxon>Poales</taxon>
        <taxon>Poaceae</taxon>
        <taxon>PACMAD clade</taxon>
        <taxon>Arundinoideae</taxon>
        <taxon>Arundineae</taxon>
        <taxon>Arundo</taxon>
    </lineage>
</organism>
<proteinExistence type="predicted"/>
<dbReference type="AlphaFoldDB" id="A0A0A9ESL1"/>
<accession>A0A0A9ESL1</accession>
<dbReference type="EMBL" id="GBRH01195902">
    <property type="protein sequence ID" value="JAE01994.1"/>
    <property type="molecule type" value="Transcribed_RNA"/>
</dbReference>